<feature type="domain" description="PAC" evidence="7">
    <location>
        <begin position="95"/>
        <end position="147"/>
    </location>
</feature>
<comment type="catalytic activity">
    <reaction evidence="1">
        <text>ATP + protein L-histidine = ADP + protein N-phospho-L-histidine.</text>
        <dbReference type="EC" id="2.7.13.3"/>
    </reaction>
</comment>
<dbReference type="SMART" id="SM00086">
    <property type="entry name" value="PAC"/>
    <property type="match status" value="1"/>
</dbReference>
<evidence type="ECO:0000256" key="4">
    <source>
        <dbReference type="ARBA" id="ARBA00022679"/>
    </source>
</evidence>
<accession>A0ABX7T4F5</accession>
<keyword evidence="3" id="KW-0597">Phosphoprotein</keyword>
<organism evidence="8 9">
    <name type="scientific">Parasphingorhabdus cellanae</name>
    <dbReference type="NCBI Taxonomy" id="2806553"/>
    <lineage>
        <taxon>Bacteria</taxon>
        <taxon>Pseudomonadati</taxon>
        <taxon>Pseudomonadota</taxon>
        <taxon>Alphaproteobacteria</taxon>
        <taxon>Sphingomonadales</taxon>
        <taxon>Sphingomonadaceae</taxon>
        <taxon>Parasphingorhabdus</taxon>
    </lineage>
</organism>
<name>A0ABX7T4F5_9SPHN</name>
<dbReference type="InterPro" id="IPR000700">
    <property type="entry name" value="PAS-assoc_C"/>
</dbReference>
<evidence type="ECO:0000313" key="9">
    <source>
        <dbReference type="Proteomes" id="UP000663923"/>
    </source>
</evidence>
<proteinExistence type="predicted"/>
<dbReference type="InterPro" id="IPR013656">
    <property type="entry name" value="PAS_4"/>
</dbReference>
<reference evidence="8 9" key="1">
    <citation type="submission" date="2021-03" db="EMBL/GenBank/DDBJ databases">
        <title>Complete genome of Parasphingorhabdus_sp.JHSY0214.</title>
        <authorList>
            <person name="Yoo J.H."/>
            <person name="Bae J.W."/>
        </authorList>
    </citation>
    <scope>NUCLEOTIDE SEQUENCE [LARGE SCALE GENOMIC DNA]</scope>
    <source>
        <strain evidence="8 9">JHSY0214</strain>
    </source>
</reference>
<evidence type="ECO:0000256" key="1">
    <source>
        <dbReference type="ARBA" id="ARBA00000085"/>
    </source>
</evidence>
<dbReference type="PROSITE" id="PS50112">
    <property type="entry name" value="PAS"/>
    <property type="match status" value="1"/>
</dbReference>
<evidence type="ECO:0000259" key="7">
    <source>
        <dbReference type="PROSITE" id="PS50113"/>
    </source>
</evidence>
<sequence length="386" mass="43146">MENNDNDGQAQQAQSKQHPWYGGMEFRTLAESIPALVFVSDANGANIYSNAQFPRYTGMDADEILGDGWLKAIHPDDRERAAATWLESWTKGAEYDTKYRFRRFDGEYRWHIVRGAPVTDGNDNIVRWIGSCTDVEDLIAHISVQTQAEKILEALAKASNLIVYAKDANGAFIYSNEAVNQTISQKPRAVLGKTAEDLAVEDQEGKAIEENDALVKTSGEPHTVLEQWTLAGAETRHFRSTKVPLPLPDGSVGIAALSVDMTATVSLQEKYEEALAHTRNRIDTIPIVTWVSDENGDLIEVNQAWHDHAGFVSALKLDFNDVIAPEAKAKFFDHWQFCVESGQILDIDIELRDELAQKTVTRRALGIPMDRTESGVNKRFWYGTFS</sequence>
<dbReference type="PANTHER" id="PTHR43304">
    <property type="entry name" value="PHYTOCHROME-LIKE PROTEIN CPH1"/>
    <property type="match status" value="1"/>
</dbReference>
<dbReference type="SUPFAM" id="SSF55785">
    <property type="entry name" value="PYP-like sensor domain (PAS domain)"/>
    <property type="match status" value="3"/>
</dbReference>
<dbReference type="InterPro" id="IPR035965">
    <property type="entry name" value="PAS-like_dom_sf"/>
</dbReference>
<dbReference type="RefSeq" id="WP_207988286.1">
    <property type="nucleotide sequence ID" value="NZ_CP071794.1"/>
</dbReference>
<evidence type="ECO:0000256" key="5">
    <source>
        <dbReference type="ARBA" id="ARBA00022777"/>
    </source>
</evidence>
<dbReference type="SMART" id="SM00091">
    <property type="entry name" value="PAS"/>
    <property type="match status" value="3"/>
</dbReference>
<dbReference type="Proteomes" id="UP000663923">
    <property type="component" value="Chromosome"/>
</dbReference>
<dbReference type="CDD" id="cd00130">
    <property type="entry name" value="PAS"/>
    <property type="match status" value="1"/>
</dbReference>
<keyword evidence="9" id="KW-1185">Reference proteome</keyword>
<evidence type="ECO:0000313" key="8">
    <source>
        <dbReference type="EMBL" id="QTD56466.1"/>
    </source>
</evidence>
<dbReference type="InterPro" id="IPR000014">
    <property type="entry name" value="PAS"/>
</dbReference>
<dbReference type="PROSITE" id="PS50113">
    <property type="entry name" value="PAC"/>
    <property type="match status" value="1"/>
</dbReference>
<dbReference type="EC" id="2.7.13.3" evidence="2"/>
<dbReference type="Gene3D" id="3.30.450.20">
    <property type="entry name" value="PAS domain"/>
    <property type="match status" value="2"/>
</dbReference>
<keyword evidence="4" id="KW-0808">Transferase</keyword>
<dbReference type="PANTHER" id="PTHR43304:SF1">
    <property type="entry name" value="PAC DOMAIN-CONTAINING PROTEIN"/>
    <property type="match status" value="1"/>
</dbReference>
<dbReference type="Pfam" id="PF13188">
    <property type="entry name" value="PAS_8"/>
    <property type="match status" value="1"/>
</dbReference>
<dbReference type="EMBL" id="CP071794">
    <property type="protein sequence ID" value="QTD56466.1"/>
    <property type="molecule type" value="Genomic_DNA"/>
</dbReference>
<dbReference type="Pfam" id="PF08448">
    <property type="entry name" value="PAS_4"/>
    <property type="match status" value="1"/>
</dbReference>
<dbReference type="InterPro" id="IPR013655">
    <property type="entry name" value="PAS_fold_3"/>
</dbReference>
<feature type="domain" description="PAS" evidence="6">
    <location>
        <begin position="22"/>
        <end position="93"/>
    </location>
</feature>
<dbReference type="InterPro" id="IPR052162">
    <property type="entry name" value="Sensor_kinase/Photoreceptor"/>
</dbReference>
<dbReference type="NCBIfam" id="TIGR00229">
    <property type="entry name" value="sensory_box"/>
    <property type="match status" value="1"/>
</dbReference>
<keyword evidence="5" id="KW-0418">Kinase</keyword>
<dbReference type="InterPro" id="IPR001610">
    <property type="entry name" value="PAC"/>
</dbReference>
<gene>
    <name evidence="8" type="ORF">J4G78_02380</name>
</gene>
<evidence type="ECO:0000259" key="6">
    <source>
        <dbReference type="PROSITE" id="PS50112"/>
    </source>
</evidence>
<protein>
    <recommendedName>
        <fullName evidence="2">histidine kinase</fullName>
        <ecNumber evidence="2">2.7.13.3</ecNumber>
    </recommendedName>
</protein>
<dbReference type="Pfam" id="PF08447">
    <property type="entry name" value="PAS_3"/>
    <property type="match status" value="1"/>
</dbReference>
<evidence type="ECO:0000256" key="3">
    <source>
        <dbReference type="ARBA" id="ARBA00022553"/>
    </source>
</evidence>
<evidence type="ECO:0000256" key="2">
    <source>
        <dbReference type="ARBA" id="ARBA00012438"/>
    </source>
</evidence>